<dbReference type="Proteomes" id="UP000236161">
    <property type="component" value="Unassembled WGS sequence"/>
</dbReference>
<gene>
    <name evidence="1" type="ORF">AXF42_Ash018399</name>
</gene>
<dbReference type="EMBL" id="KZ451887">
    <property type="protein sequence ID" value="PKA66110.1"/>
    <property type="molecule type" value="Genomic_DNA"/>
</dbReference>
<organism evidence="1 2">
    <name type="scientific">Apostasia shenzhenica</name>
    <dbReference type="NCBI Taxonomy" id="1088818"/>
    <lineage>
        <taxon>Eukaryota</taxon>
        <taxon>Viridiplantae</taxon>
        <taxon>Streptophyta</taxon>
        <taxon>Embryophyta</taxon>
        <taxon>Tracheophyta</taxon>
        <taxon>Spermatophyta</taxon>
        <taxon>Magnoliopsida</taxon>
        <taxon>Liliopsida</taxon>
        <taxon>Asparagales</taxon>
        <taxon>Orchidaceae</taxon>
        <taxon>Apostasioideae</taxon>
        <taxon>Apostasia</taxon>
    </lineage>
</organism>
<dbReference type="PANTHER" id="PTHR33018">
    <property type="entry name" value="OS10G0338966 PROTEIN-RELATED"/>
    <property type="match status" value="1"/>
</dbReference>
<dbReference type="PANTHER" id="PTHR33018:SF34">
    <property type="entry name" value="OS02G0472350 PROTEIN"/>
    <property type="match status" value="1"/>
</dbReference>
<evidence type="ECO:0008006" key="3">
    <source>
        <dbReference type="Google" id="ProtNLM"/>
    </source>
</evidence>
<name>A0A2I0BE84_9ASPA</name>
<protein>
    <recommendedName>
        <fullName evidence="3">Transposase Tnp1/En/Spm-like domain-containing protein</fullName>
    </recommendedName>
</protein>
<keyword evidence="2" id="KW-1185">Reference proteome</keyword>
<accession>A0A2I0BE84</accession>
<dbReference type="AlphaFoldDB" id="A0A2I0BE84"/>
<reference evidence="1 2" key="1">
    <citation type="journal article" date="2017" name="Nature">
        <title>The Apostasia genome and the evolution of orchids.</title>
        <authorList>
            <person name="Zhang G.Q."/>
            <person name="Liu K.W."/>
            <person name="Li Z."/>
            <person name="Lohaus R."/>
            <person name="Hsiao Y.Y."/>
            <person name="Niu S.C."/>
            <person name="Wang J.Y."/>
            <person name="Lin Y.C."/>
            <person name="Xu Q."/>
            <person name="Chen L.J."/>
            <person name="Yoshida K."/>
            <person name="Fujiwara S."/>
            <person name="Wang Z.W."/>
            <person name="Zhang Y.Q."/>
            <person name="Mitsuda N."/>
            <person name="Wang M."/>
            <person name="Liu G.H."/>
            <person name="Pecoraro L."/>
            <person name="Huang H.X."/>
            <person name="Xiao X.J."/>
            <person name="Lin M."/>
            <person name="Wu X.Y."/>
            <person name="Wu W.L."/>
            <person name="Chen Y.Y."/>
            <person name="Chang S.B."/>
            <person name="Sakamoto S."/>
            <person name="Ohme-Takagi M."/>
            <person name="Yagi M."/>
            <person name="Zeng S.J."/>
            <person name="Shen C.Y."/>
            <person name="Yeh C.M."/>
            <person name="Luo Y.B."/>
            <person name="Tsai W.C."/>
            <person name="Van de Peer Y."/>
            <person name="Liu Z.J."/>
        </authorList>
    </citation>
    <scope>NUCLEOTIDE SEQUENCE [LARGE SCALE GENOMIC DNA]</scope>
    <source>
        <strain evidence="2">cv. Shenzhen</strain>
        <tissue evidence="1">Stem</tissue>
    </source>
</reference>
<evidence type="ECO:0000313" key="2">
    <source>
        <dbReference type="Proteomes" id="UP000236161"/>
    </source>
</evidence>
<evidence type="ECO:0000313" key="1">
    <source>
        <dbReference type="EMBL" id="PKA66110.1"/>
    </source>
</evidence>
<proteinExistence type="predicted"/>
<sequence>MPSQEAVNQMLELATQSSQGVTHFEDTDNEVFRVLGQEHPGRVRACGRFKIITTYFKDNRRDKDIARNAEIQELRTEMSHVWIEMTEMRAAMNRGGSYAAYQARHHASPDTVNAPIERMGGSYVDMSPSQPPPLSEGSPYLIASMQPNNIVARGRVINPGEAGMIIHNVPLAHSICSVSIDHVIDSSAPLSIFVDKCYTIGQTIEYIVP</sequence>